<proteinExistence type="predicted"/>
<sequence length="295" mass="34058">MKKNSSSFVRESGMDIGPSPQLCMREFIITKSFSSNLKAFASKASLDMFKHFKGLSPQQQNFFRAKELQNQSKGLPLLVSKRVHELGLGDTKYMKIYKCLPSPESRDRLYDKVDNSIFTVVYKRTFPSYIRFSLKFDNTTEIIMILHSRFPIADIAVGDKRYRFVRDRSYFMSTGYFMSDLYLLPPDKVSLTDDLTSDKKVNKRNKLLGNSIKNVLAPVSFKSTTEFTSQFECGKFVNDHSPRFGNDHKNSSFSVLSTDCDFDSNNAVRFEDIVLICACMILTNHDIDERRRRHQ</sequence>
<protein>
    <submittedName>
        <fullName evidence="1">Uncharacterized protein</fullName>
    </submittedName>
</protein>
<accession>A0ACD0WHG5</accession>
<dbReference type="Proteomes" id="UP000326582">
    <property type="component" value="Chromosome 2"/>
</dbReference>
<keyword evidence="2" id="KW-1185">Reference proteome</keyword>
<evidence type="ECO:0000313" key="1">
    <source>
        <dbReference type="EMBL" id="QFZ26972.1"/>
    </source>
</evidence>
<name>A0ACD0WHG5_CLALS</name>
<organism evidence="1 2">
    <name type="scientific">Clavispora lusitaniae</name>
    <name type="common">Candida lusitaniae</name>
    <dbReference type="NCBI Taxonomy" id="36911"/>
    <lineage>
        <taxon>Eukaryota</taxon>
        <taxon>Fungi</taxon>
        <taxon>Dikarya</taxon>
        <taxon>Ascomycota</taxon>
        <taxon>Saccharomycotina</taxon>
        <taxon>Pichiomycetes</taxon>
        <taxon>Metschnikowiaceae</taxon>
        <taxon>Clavispora</taxon>
    </lineage>
</organism>
<reference evidence="2" key="1">
    <citation type="journal article" date="2019" name="MBio">
        <title>Comparative genomics for the elucidation of multidrug resistance (MDR) in Candida lusitaniae.</title>
        <authorList>
            <person name="Kannan A."/>
            <person name="Asner S.A."/>
            <person name="Trachsel E."/>
            <person name="Kelly S."/>
            <person name="Parker J."/>
            <person name="Sanglard D."/>
        </authorList>
    </citation>
    <scope>NUCLEOTIDE SEQUENCE [LARGE SCALE GENOMIC DNA]</scope>
    <source>
        <strain evidence="2">P1</strain>
    </source>
</reference>
<gene>
    <name evidence="1" type="ORF">EJF14_20894</name>
</gene>
<evidence type="ECO:0000313" key="2">
    <source>
        <dbReference type="Proteomes" id="UP000326582"/>
    </source>
</evidence>
<dbReference type="EMBL" id="CP038485">
    <property type="protein sequence ID" value="QFZ26972.1"/>
    <property type="molecule type" value="Genomic_DNA"/>
</dbReference>